<comment type="caution">
    <text evidence="1">The sequence shown here is derived from an EMBL/GenBank/DDBJ whole genome shotgun (WGS) entry which is preliminary data.</text>
</comment>
<protein>
    <submittedName>
        <fullName evidence="1">Uncharacterized protein</fullName>
    </submittedName>
</protein>
<gene>
    <name evidence="1" type="ORF">Pint_18036</name>
</gene>
<evidence type="ECO:0000313" key="1">
    <source>
        <dbReference type="EMBL" id="KAJ0042080.1"/>
    </source>
</evidence>
<organism evidence="1 2">
    <name type="scientific">Pistacia integerrima</name>
    <dbReference type="NCBI Taxonomy" id="434235"/>
    <lineage>
        <taxon>Eukaryota</taxon>
        <taxon>Viridiplantae</taxon>
        <taxon>Streptophyta</taxon>
        <taxon>Embryophyta</taxon>
        <taxon>Tracheophyta</taxon>
        <taxon>Spermatophyta</taxon>
        <taxon>Magnoliopsida</taxon>
        <taxon>eudicotyledons</taxon>
        <taxon>Gunneridae</taxon>
        <taxon>Pentapetalae</taxon>
        <taxon>rosids</taxon>
        <taxon>malvids</taxon>
        <taxon>Sapindales</taxon>
        <taxon>Anacardiaceae</taxon>
        <taxon>Pistacia</taxon>
    </lineage>
</organism>
<dbReference type="Proteomes" id="UP001163603">
    <property type="component" value="Chromosome 4"/>
</dbReference>
<accession>A0ACC0YXF7</accession>
<name>A0ACC0YXF7_9ROSI</name>
<sequence length="81" mass="9467">MEVKRIVFLKLRNREEREASLDISNSGKPHLCEASNLNARLSGVKEEDFTDRVREHAVLPIHDHEECLKEHRKLWMSCGID</sequence>
<reference evidence="2" key="1">
    <citation type="journal article" date="2023" name="G3 (Bethesda)">
        <title>Genome assembly and association tests identify interacting loci associated with vigor, precocity, and sex in interspecific pistachio rootstocks.</title>
        <authorList>
            <person name="Palmer W."/>
            <person name="Jacygrad E."/>
            <person name="Sagayaradj S."/>
            <person name="Cavanaugh K."/>
            <person name="Han R."/>
            <person name="Bertier L."/>
            <person name="Beede B."/>
            <person name="Kafkas S."/>
            <person name="Golino D."/>
            <person name="Preece J."/>
            <person name="Michelmore R."/>
        </authorList>
    </citation>
    <scope>NUCLEOTIDE SEQUENCE [LARGE SCALE GENOMIC DNA]</scope>
</reference>
<dbReference type="EMBL" id="CM047739">
    <property type="protein sequence ID" value="KAJ0042080.1"/>
    <property type="molecule type" value="Genomic_DNA"/>
</dbReference>
<keyword evidence="2" id="KW-1185">Reference proteome</keyword>
<proteinExistence type="predicted"/>
<evidence type="ECO:0000313" key="2">
    <source>
        <dbReference type="Proteomes" id="UP001163603"/>
    </source>
</evidence>